<dbReference type="InterPro" id="IPR039537">
    <property type="entry name" value="Retrotran_Ty1/copia-like"/>
</dbReference>
<dbReference type="PANTHER" id="PTHR42648:SF32">
    <property type="entry name" value="RIBONUCLEASE H-LIKE DOMAIN, GAG-PRE-INTEGRASE DOMAIN PROTEIN-RELATED"/>
    <property type="match status" value="1"/>
</dbReference>
<feature type="compositionally biased region" description="Polar residues" evidence="1">
    <location>
        <begin position="233"/>
        <end position="249"/>
    </location>
</feature>
<dbReference type="SUPFAM" id="SSF53098">
    <property type="entry name" value="Ribonuclease H-like"/>
    <property type="match status" value="1"/>
</dbReference>
<dbReference type="InterPro" id="IPR036397">
    <property type="entry name" value="RNaseH_sf"/>
</dbReference>
<dbReference type="Pfam" id="PF25597">
    <property type="entry name" value="SH3_retrovirus"/>
    <property type="match status" value="1"/>
</dbReference>
<evidence type="ECO:0000259" key="3">
    <source>
        <dbReference type="Pfam" id="PF25597"/>
    </source>
</evidence>
<comment type="caution">
    <text evidence="4">The sequence shown here is derived from an EMBL/GenBank/DDBJ whole genome shotgun (WGS) entry which is preliminary data.</text>
</comment>
<protein>
    <submittedName>
        <fullName evidence="4">Uncharacterized protein</fullName>
    </submittedName>
</protein>
<dbReference type="InterPro" id="IPR012337">
    <property type="entry name" value="RNaseH-like_sf"/>
</dbReference>
<dbReference type="EMBL" id="BKCJ010102908">
    <property type="protein sequence ID" value="GEX34477.1"/>
    <property type="molecule type" value="Genomic_DNA"/>
</dbReference>
<feature type="compositionally biased region" description="Basic and acidic residues" evidence="1">
    <location>
        <begin position="250"/>
        <end position="279"/>
    </location>
</feature>
<feature type="domain" description="Retroviral polymerase SH3-like" evidence="3">
    <location>
        <begin position="150"/>
        <end position="205"/>
    </location>
</feature>
<sequence length="680" mass="76360">MYSFDLQNVVPSGDLTCLFAKASIDESNLWNMRLGYVNFKTLNKLVKGNLVRGLPSKNLTLTILVLLVKRESSTKLPQNRVAERKNMILIKAARTMLADSLLPNTFWAEAIKTACYVLNRALVTKTQNKTPYELLNGRTPRLDFMRPFGCPVTILNTLDPLRKFEGKADEGFLVEYSVTSKAFRVFNTKTRKVKENLHVRFLENKLNVAGTGPNWLFDIDSLTNAMNYIPVSTGNQTDKNAGPQATNGNADDKPTDDKPKDDNGSKTVEEPINKEDQAYRDELDRLMKIETLSFSSSRLIPKLRFDFPYSASLGHDPGSLGDKIICDLDKTPNLSPRPPQNCPKILQDSFESSNDNTNVVNALQEPFVVNQDPEDIFCHQCTCELCGNGAHYGYNCPSKVSIVPNPEPCHNQTIDELPRTLPSFDPTCYSENGNSFTYDSTSNLVLDSANNRVTIKTLNSRKIFMIFNNNIFVAKIVGFLMKPTNEEEKQIEEEQAAKGRYWKISICYDDDDDDDYTIAITPTELNNSLSMGDEHLDTILATKLDEFIKSSVENLVPNPMMIDSLFDEFADELTLLKSIPSGIKETDCDPEEEICLIKRLLIDLSFTLDDSMPSGIEEDDYDSERDILILQELLSNDSLSLPENKSFHFDIPSSSRPHAKPPDGNLGILNVKVMGDISEQ</sequence>
<dbReference type="Pfam" id="PF13976">
    <property type="entry name" value="gag_pre-integrs"/>
    <property type="match status" value="1"/>
</dbReference>
<reference evidence="4" key="1">
    <citation type="journal article" date="2019" name="Sci. Rep.">
        <title>Draft genome of Tanacetum cinerariifolium, the natural source of mosquito coil.</title>
        <authorList>
            <person name="Yamashiro T."/>
            <person name="Shiraishi A."/>
            <person name="Satake H."/>
            <person name="Nakayama K."/>
        </authorList>
    </citation>
    <scope>NUCLEOTIDE SEQUENCE</scope>
</reference>
<dbReference type="PANTHER" id="PTHR42648">
    <property type="entry name" value="TRANSPOSASE, PUTATIVE-RELATED"/>
    <property type="match status" value="1"/>
</dbReference>
<feature type="non-terminal residue" evidence="4">
    <location>
        <position position="680"/>
    </location>
</feature>
<dbReference type="Gene3D" id="3.30.420.10">
    <property type="entry name" value="Ribonuclease H-like superfamily/Ribonuclease H"/>
    <property type="match status" value="1"/>
</dbReference>
<accession>A0A699H3T8</accession>
<evidence type="ECO:0000313" key="4">
    <source>
        <dbReference type="EMBL" id="GEX34477.1"/>
    </source>
</evidence>
<evidence type="ECO:0000256" key="1">
    <source>
        <dbReference type="SAM" id="MobiDB-lite"/>
    </source>
</evidence>
<dbReference type="AlphaFoldDB" id="A0A699H3T8"/>
<dbReference type="InterPro" id="IPR025724">
    <property type="entry name" value="GAG-pre-integrase_dom"/>
</dbReference>
<feature type="region of interest" description="Disordered" evidence="1">
    <location>
        <begin position="233"/>
        <end position="279"/>
    </location>
</feature>
<dbReference type="InterPro" id="IPR057670">
    <property type="entry name" value="SH3_retrovirus"/>
</dbReference>
<evidence type="ECO:0000259" key="2">
    <source>
        <dbReference type="Pfam" id="PF13976"/>
    </source>
</evidence>
<feature type="domain" description="GAG-pre-integrase" evidence="2">
    <location>
        <begin position="1"/>
        <end position="58"/>
    </location>
</feature>
<gene>
    <name evidence="4" type="ORF">Tci_306452</name>
</gene>
<name>A0A699H3T8_TANCI</name>
<proteinExistence type="predicted"/>
<dbReference type="GO" id="GO:0003676">
    <property type="term" value="F:nucleic acid binding"/>
    <property type="evidence" value="ECO:0007669"/>
    <property type="project" value="InterPro"/>
</dbReference>
<organism evidence="4">
    <name type="scientific">Tanacetum cinerariifolium</name>
    <name type="common">Dalmatian daisy</name>
    <name type="synonym">Chrysanthemum cinerariifolium</name>
    <dbReference type="NCBI Taxonomy" id="118510"/>
    <lineage>
        <taxon>Eukaryota</taxon>
        <taxon>Viridiplantae</taxon>
        <taxon>Streptophyta</taxon>
        <taxon>Embryophyta</taxon>
        <taxon>Tracheophyta</taxon>
        <taxon>Spermatophyta</taxon>
        <taxon>Magnoliopsida</taxon>
        <taxon>eudicotyledons</taxon>
        <taxon>Gunneridae</taxon>
        <taxon>Pentapetalae</taxon>
        <taxon>asterids</taxon>
        <taxon>campanulids</taxon>
        <taxon>Asterales</taxon>
        <taxon>Asteraceae</taxon>
        <taxon>Asteroideae</taxon>
        <taxon>Anthemideae</taxon>
        <taxon>Anthemidinae</taxon>
        <taxon>Tanacetum</taxon>
    </lineage>
</organism>